<sequence length="157" mass="16271">VADTLFVTPLLAVVTLDVLWNMDAAARATPLLQVIITALRAHQVPAEAGAAAAAAAAAARRRRRGGRFRGRPGGARDGAALRHTSLWMLLEPARWLAAQLHAALEEQAERRAGGGGGGQQPQLQQQPGGGGIMGAEAEVVVRRVAQAARQQGLLGLG</sequence>
<feature type="non-terminal residue" evidence="3">
    <location>
        <position position="1"/>
    </location>
</feature>
<evidence type="ECO:0000313" key="4">
    <source>
        <dbReference type="Proteomes" id="UP001054857"/>
    </source>
</evidence>
<dbReference type="AlphaFoldDB" id="A0AAD3DRI4"/>
<accession>A0AAD3DRI4</accession>
<evidence type="ECO:0000313" key="3">
    <source>
        <dbReference type="EMBL" id="GFR44596.1"/>
    </source>
</evidence>
<dbReference type="EMBL" id="BMAR01000008">
    <property type="protein sequence ID" value="GFR44596.1"/>
    <property type="molecule type" value="Genomic_DNA"/>
</dbReference>
<feature type="signal peptide" evidence="2">
    <location>
        <begin position="1"/>
        <end position="28"/>
    </location>
</feature>
<comment type="caution">
    <text evidence="3">The sequence shown here is derived from an EMBL/GenBank/DDBJ whole genome shotgun (WGS) entry which is preliminary data.</text>
</comment>
<name>A0AAD3DRI4_9CHLO</name>
<keyword evidence="4" id="KW-1185">Reference proteome</keyword>
<proteinExistence type="predicted"/>
<protein>
    <submittedName>
        <fullName evidence="3">Uncharacterized protein</fullName>
    </submittedName>
</protein>
<reference evidence="3 4" key="1">
    <citation type="journal article" date="2021" name="Sci. Rep.">
        <title>Genome sequencing of the multicellular alga Astrephomene provides insights into convergent evolution of germ-soma differentiation.</title>
        <authorList>
            <person name="Yamashita S."/>
            <person name="Yamamoto K."/>
            <person name="Matsuzaki R."/>
            <person name="Suzuki S."/>
            <person name="Yamaguchi H."/>
            <person name="Hirooka S."/>
            <person name="Minakuchi Y."/>
            <person name="Miyagishima S."/>
            <person name="Kawachi M."/>
            <person name="Toyoda A."/>
            <person name="Nozaki H."/>
        </authorList>
    </citation>
    <scope>NUCLEOTIDE SEQUENCE [LARGE SCALE GENOMIC DNA]</scope>
    <source>
        <strain evidence="3 4">NIES-4017</strain>
    </source>
</reference>
<evidence type="ECO:0000256" key="1">
    <source>
        <dbReference type="SAM" id="MobiDB-lite"/>
    </source>
</evidence>
<dbReference type="Proteomes" id="UP001054857">
    <property type="component" value="Unassembled WGS sequence"/>
</dbReference>
<gene>
    <name evidence="3" type="ORF">Agub_g5878</name>
</gene>
<feature type="region of interest" description="Disordered" evidence="1">
    <location>
        <begin position="109"/>
        <end position="131"/>
    </location>
</feature>
<keyword evidence="2" id="KW-0732">Signal</keyword>
<feature type="non-terminal residue" evidence="3">
    <location>
        <position position="157"/>
    </location>
</feature>
<organism evidence="3 4">
    <name type="scientific">Astrephomene gubernaculifera</name>
    <dbReference type="NCBI Taxonomy" id="47775"/>
    <lineage>
        <taxon>Eukaryota</taxon>
        <taxon>Viridiplantae</taxon>
        <taxon>Chlorophyta</taxon>
        <taxon>core chlorophytes</taxon>
        <taxon>Chlorophyceae</taxon>
        <taxon>CS clade</taxon>
        <taxon>Chlamydomonadales</taxon>
        <taxon>Astrephomenaceae</taxon>
        <taxon>Astrephomene</taxon>
    </lineage>
</organism>
<evidence type="ECO:0000256" key="2">
    <source>
        <dbReference type="SAM" id="SignalP"/>
    </source>
</evidence>
<feature type="chain" id="PRO_5041981701" evidence="2">
    <location>
        <begin position="29"/>
        <end position="157"/>
    </location>
</feature>